<evidence type="ECO:0000256" key="1">
    <source>
        <dbReference type="SAM" id="MobiDB-lite"/>
    </source>
</evidence>
<accession>A0A644X7E5</accession>
<dbReference type="AlphaFoldDB" id="A0A644X7E5"/>
<evidence type="ECO:0000313" key="2">
    <source>
        <dbReference type="EMBL" id="MPM10074.1"/>
    </source>
</evidence>
<reference evidence="2" key="1">
    <citation type="submission" date="2019-08" db="EMBL/GenBank/DDBJ databases">
        <authorList>
            <person name="Kucharzyk K."/>
            <person name="Murdoch R.W."/>
            <person name="Higgins S."/>
            <person name="Loffler F."/>
        </authorList>
    </citation>
    <scope>NUCLEOTIDE SEQUENCE</scope>
</reference>
<comment type="caution">
    <text evidence="2">The sequence shown here is derived from an EMBL/GenBank/DDBJ whole genome shotgun (WGS) entry which is preliminary data.</text>
</comment>
<sequence length="87" mass="9445">MHNRVCAVHLIAQQNDQVGGRIRKNALFSGNDLSGYELDILQVGEDQDGKRSVGSEPEVGSGSFFGEGAAAERQQANAEHQYADENR</sequence>
<dbReference type="EMBL" id="VSSQ01001647">
    <property type="protein sequence ID" value="MPM10074.1"/>
    <property type="molecule type" value="Genomic_DNA"/>
</dbReference>
<proteinExistence type="predicted"/>
<feature type="region of interest" description="Disordered" evidence="1">
    <location>
        <begin position="47"/>
        <end position="87"/>
    </location>
</feature>
<protein>
    <submittedName>
        <fullName evidence="2">Uncharacterized protein</fullName>
    </submittedName>
</protein>
<gene>
    <name evidence="2" type="ORF">SDC9_56398</name>
</gene>
<organism evidence="2">
    <name type="scientific">bioreactor metagenome</name>
    <dbReference type="NCBI Taxonomy" id="1076179"/>
    <lineage>
        <taxon>unclassified sequences</taxon>
        <taxon>metagenomes</taxon>
        <taxon>ecological metagenomes</taxon>
    </lineage>
</organism>
<name>A0A644X7E5_9ZZZZ</name>
<feature type="compositionally biased region" description="Low complexity" evidence="1">
    <location>
        <begin position="54"/>
        <end position="72"/>
    </location>
</feature>